<protein>
    <recommendedName>
        <fullName evidence="4">Oxidation resistance protein 1</fullName>
    </recommendedName>
</protein>
<organism evidence="6 7">
    <name type="scientific">Hesseltinella vesiculosa</name>
    <dbReference type="NCBI Taxonomy" id="101127"/>
    <lineage>
        <taxon>Eukaryota</taxon>
        <taxon>Fungi</taxon>
        <taxon>Fungi incertae sedis</taxon>
        <taxon>Mucoromycota</taxon>
        <taxon>Mucoromycotina</taxon>
        <taxon>Mucoromycetes</taxon>
        <taxon>Mucorales</taxon>
        <taxon>Cunninghamellaceae</taxon>
        <taxon>Hesseltinella</taxon>
    </lineage>
</organism>
<evidence type="ECO:0000256" key="3">
    <source>
        <dbReference type="ARBA" id="ARBA00023128"/>
    </source>
</evidence>
<comment type="caution">
    <text evidence="6">The sequence shown here is derived from an EMBL/GenBank/DDBJ whole genome shotgun (WGS) entry which is preliminary data.</text>
</comment>
<dbReference type="GO" id="GO:0005634">
    <property type="term" value="C:nucleus"/>
    <property type="evidence" value="ECO:0007669"/>
    <property type="project" value="TreeGrafter"/>
</dbReference>
<evidence type="ECO:0000256" key="4">
    <source>
        <dbReference type="ARBA" id="ARBA00040604"/>
    </source>
</evidence>
<reference evidence="6 7" key="1">
    <citation type="submission" date="2016-07" db="EMBL/GenBank/DDBJ databases">
        <title>Pervasive Adenine N6-methylation of Active Genes in Fungi.</title>
        <authorList>
            <consortium name="DOE Joint Genome Institute"/>
            <person name="Mondo S.J."/>
            <person name="Dannebaum R.O."/>
            <person name="Kuo R.C."/>
            <person name="Labutti K."/>
            <person name="Haridas S."/>
            <person name="Kuo A."/>
            <person name="Salamov A."/>
            <person name="Ahrendt S.R."/>
            <person name="Lipzen A."/>
            <person name="Sullivan W."/>
            <person name="Andreopoulos W.B."/>
            <person name="Clum A."/>
            <person name="Lindquist E."/>
            <person name="Daum C."/>
            <person name="Ramamoorthy G.K."/>
            <person name="Gryganskyi A."/>
            <person name="Culley D."/>
            <person name="Magnuson J.K."/>
            <person name="James T.Y."/>
            <person name="O'Malley M.A."/>
            <person name="Stajich J.E."/>
            <person name="Spatafora J.W."/>
            <person name="Visel A."/>
            <person name="Grigoriev I.V."/>
        </authorList>
    </citation>
    <scope>NUCLEOTIDE SEQUENCE [LARGE SCALE GENOMIC DNA]</scope>
    <source>
        <strain evidence="6 7">NRRL 3301</strain>
    </source>
</reference>
<name>A0A1X2GF94_9FUNG</name>
<keyword evidence="7" id="KW-1185">Reference proteome</keyword>
<dbReference type="SMART" id="SM00584">
    <property type="entry name" value="TLDc"/>
    <property type="match status" value="1"/>
</dbReference>
<sequence length="275" mass="30925">MISSTRRPPFVRSTSLTTSLVDVTTAECKEFIASPTQLHQPLTVTTTVPTTNIPPNHLYRRLSHTLSRQGYSWDSGDFCSLTYSSDEEDDDTDTLLDTPTTLFFHERSQQTHPILDLTLAQQIRAWLPRRFGQLSNWTLLYSLDQHGASLSTLYQLLSQKQPCIFVFQDEFDCVFGAFVSEPIHPSNSFYGSGESFLWKASNGTCQHYPWTMNNCYFVYTDKDMLAFGSGQGTFGICLDADLLNGTSTSCPTFNNPCLASHSPFECLGLEVWTIT</sequence>
<dbReference type="AlphaFoldDB" id="A0A1X2GF94"/>
<dbReference type="PANTHER" id="PTHR23354:SF62">
    <property type="entry name" value="MUSTARD, ISOFORM V"/>
    <property type="match status" value="1"/>
</dbReference>
<dbReference type="OrthoDB" id="26679at2759"/>
<evidence type="ECO:0000256" key="1">
    <source>
        <dbReference type="ARBA" id="ARBA00004173"/>
    </source>
</evidence>
<comment type="subcellular location">
    <subcellularLocation>
        <location evidence="1">Mitochondrion</location>
    </subcellularLocation>
</comment>
<evidence type="ECO:0000256" key="2">
    <source>
        <dbReference type="ARBA" id="ARBA00009540"/>
    </source>
</evidence>
<dbReference type="EMBL" id="MCGT01000019">
    <property type="protein sequence ID" value="ORX51876.1"/>
    <property type="molecule type" value="Genomic_DNA"/>
</dbReference>
<feature type="domain" description="TLDc" evidence="5">
    <location>
        <begin position="113"/>
        <end position="275"/>
    </location>
</feature>
<dbReference type="GO" id="GO:0005739">
    <property type="term" value="C:mitochondrion"/>
    <property type="evidence" value="ECO:0007669"/>
    <property type="project" value="UniProtKB-SubCell"/>
</dbReference>
<dbReference type="Proteomes" id="UP000242146">
    <property type="component" value="Unassembled WGS sequence"/>
</dbReference>
<dbReference type="InterPro" id="IPR006571">
    <property type="entry name" value="TLDc_dom"/>
</dbReference>
<comment type="similarity">
    <text evidence="2">Belongs to the OXR1 family.</text>
</comment>
<dbReference type="GO" id="GO:0006979">
    <property type="term" value="P:response to oxidative stress"/>
    <property type="evidence" value="ECO:0007669"/>
    <property type="project" value="TreeGrafter"/>
</dbReference>
<dbReference type="PANTHER" id="PTHR23354">
    <property type="entry name" value="NUCLEOLAR PROTEIN 7/ESTROGEN RECEPTOR COACTIVATOR-RELATED"/>
    <property type="match status" value="1"/>
</dbReference>
<evidence type="ECO:0000313" key="6">
    <source>
        <dbReference type="EMBL" id="ORX51876.1"/>
    </source>
</evidence>
<proteinExistence type="inferred from homology"/>
<accession>A0A1X2GF94</accession>
<dbReference type="Pfam" id="PF07534">
    <property type="entry name" value="TLD"/>
    <property type="match status" value="1"/>
</dbReference>
<evidence type="ECO:0000259" key="5">
    <source>
        <dbReference type="PROSITE" id="PS51886"/>
    </source>
</evidence>
<evidence type="ECO:0000313" key="7">
    <source>
        <dbReference type="Proteomes" id="UP000242146"/>
    </source>
</evidence>
<gene>
    <name evidence="6" type="ORF">DM01DRAFT_1323722</name>
</gene>
<dbReference type="PROSITE" id="PS51886">
    <property type="entry name" value="TLDC"/>
    <property type="match status" value="1"/>
</dbReference>
<keyword evidence="3" id="KW-0496">Mitochondrion</keyword>